<reference evidence="3" key="1">
    <citation type="journal article" date="2014" name="Proc. Natl. Acad. Sci. U.S.A.">
        <title>Extensive sampling of basidiomycete genomes demonstrates inadequacy of the white-rot/brown-rot paradigm for wood decay fungi.</title>
        <authorList>
            <person name="Riley R."/>
            <person name="Salamov A.A."/>
            <person name="Brown D.W."/>
            <person name="Nagy L.G."/>
            <person name="Floudas D."/>
            <person name="Held B.W."/>
            <person name="Levasseur A."/>
            <person name="Lombard V."/>
            <person name="Morin E."/>
            <person name="Otillar R."/>
            <person name="Lindquist E.A."/>
            <person name="Sun H."/>
            <person name="LaButti K.M."/>
            <person name="Schmutz J."/>
            <person name="Jabbour D."/>
            <person name="Luo H."/>
            <person name="Baker S.E."/>
            <person name="Pisabarro A.G."/>
            <person name="Walton J.D."/>
            <person name="Blanchette R.A."/>
            <person name="Henrissat B."/>
            <person name="Martin F."/>
            <person name="Cullen D."/>
            <person name="Hibbett D.S."/>
            <person name="Grigoriev I.V."/>
        </authorList>
    </citation>
    <scope>NUCLEOTIDE SEQUENCE [LARGE SCALE GENOMIC DNA]</scope>
    <source>
        <strain evidence="3">FD-172 SS1</strain>
    </source>
</reference>
<dbReference type="EMBL" id="KL198022">
    <property type="protein sequence ID" value="KDQ17859.1"/>
    <property type="molecule type" value="Genomic_DNA"/>
</dbReference>
<dbReference type="InterPro" id="IPR011333">
    <property type="entry name" value="SKP1/BTB/POZ_sf"/>
</dbReference>
<evidence type="ECO:0000313" key="2">
    <source>
        <dbReference type="EMBL" id="KDQ17859.1"/>
    </source>
</evidence>
<name>A0A067MQN0_BOTB1</name>
<dbReference type="Gene3D" id="3.30.710.10">
    <property type="entry name" value="Potassium Channel Kv1.1, Chain A"/>
    <property type="match status" value="1"/>
</dbReference>
<gene>
    <name evidence="2" type="ORF">BOTBODRAFT_171571</name>
</gene>
<feature type="region of interest" description="Disordered" evidence="1">
    <location>
        <begin position="1"/>
        <end position="24"/>
    </location>
</feature>
<dbReference type="AlphaFoldDB" id="A0A067MQN0"/>
<sequence>MSDPSSSPSMLSTTIAESDSPERDPKYYFQDGSIIILVQSTLFKIHRSRLLQDSSVFGATFSLPSPDRKAATANLEGDSDENPFVLHGETTQRFRALLFALYAMPYEIENIVSDLDLLVNAASASHKYGFEGIEKWAANLLKKKIQTEDFSEGAAALLPLFEYAVLSDSTDISNDLLRIILQDETSVVRTIIRADGEEHEYWKKLYAIALYRYTIKGPVRWKSEPHHALLPVRIRIILHVASSTLAHLPHAISWTHTCDGEEKCTSGLASMLKACTEGYDGGHQPADFIGWYRYIRPRFKKSYYPKSTRCQDLGVAECANKAVKFEAGWWDFFADLKW</sequence>
<evidence type="ECO:0008006" key="4">
    <source>
        <dbReference type="Google" id="ProtNLM"/>
    </source>
</evidence>
<evidence type="ECO:0000313" key="3">
    <source>
        <dbReference type="Proteomes" id="UP000027195"/>
    </source>
</evidence>
<dbReference type="OrthoDB" id="3157337at2759"/>
<dbReference type="InParanoid" id="A0A067MQN0"/>
<dbReference type="Proteomes" id="UP000027195">
    <property type="component" value="Unassembled WGS sequence"/>
</dbReference>
<accession>A0A067MQN0</accession>
<dbReference type="STRING" id="930990.A0A067MQN0"/>
<keyword evidence="3" id="KW-1185">Reference proteome</keyword>
<protein>
    <recommendedName>
        <fullName evidence="4">BTB domain-containing protein</fullName>
    </recommendedName>
</protein>
<feature type="compositionally biased region" description="Low complexity" evidence="1">
    <location>
        <begin position="1"/>
        <end position="12"/>
    </location>
</feature>
<proteinExistence type="predicted"/>
<organism evidence="2 3">
    <name type="scientific">Botryobasidium botryosum (strain FD-172 SS1)</name>
    <dbReference type="NCBI Taxonomy" id="930990"/>
    <lineage>
        <taxon>Eukaryota</taxon>
        <taxon>Fungi</taxon>
        <taxon>Dikarya</taxon>
        <taxon>Basidiomycota</taxon>
        <taxon>Agaricomycotina</taxon>
        <taxon>Agaricomycetes</taxon>
        <taxon>Cantharellales</taxon>
        <taxon>Botryobasidiaceae</taxon>
        <taxon>Botryobasidium</taxon>
    </lineage>
</organism>
<dbReference type="HOGENOM" id="CLU_821338_0_0_1"/>
<evidence type="ECO:0000256" key="1">
    <source>
        <dbReference type="SAM" id="MobiDB-lite"/>
    </source>
</evidence>